<comment type="subcellular location">
    <subcellularLocation>
        <location evidence="1">Cell membrane</location>
        <topology evidence="1">Multi-pass membrane protein</topology>
    </subcellularLocation>
</comment>
<evidence type="ECO:0008006" key="9">
    <source>
        <dbReference type="Google" id="ProtNLM"/>
    </source>
</evidence>
<feature type="transmembrane region" description="Helical" evidence="6">
    <location>
        <begin position="210"/>
        <end position="228"/>
    </location>
</feature>
<protein>
    <recommendedName>
        <fullName evidence="9">Na/Pi cotransporter family protein</fullName>
    </recommendedName>
</protein>
<evidence type="ECO:0000313" key="7">
    <source>
        <dbReference type="EMBL" id="KYO57657.1"/>
    </source>
</evidence>
<proteinExistence type="predicted"/>
<evidence type="ECO:0000256" key="5">
    <source>
        <dbReference type="ARBA" id="ARBA00023136"/>
    </source>
</evidence>
<keyword evidence="5 6" id="KW-0472">Membrane</keyword>
<dbReference type="InterPro" id="IPR003841">
    <property type="entry name" value="Na/Pi_transpt"/>
</dbReference>
<evidence type="ECO:0000313" key="8">
    <source>
        <dbReference type="Proteomes" id="UP000075787"/>
    </source>
</evidence>
<keyword evidence="2" id="KW-1003">Cell membrane</keyword>
<dbReference type="NCBIfam" id="NF037997">
    <property type="entry name" value="Na_Pi_symport"/>
    <property type="match status" value="1"/>
</dbReference>
<dbReference type="GO" id="GO:0044341">
    <property type="term" value="P:sodium-dependent phosphate transport"/>
    <property type="evidence" value="ECO:0007669"/>
    <property type="project" value="InterPro"/>
</dbReference>
<dbReference type="RefSeq" id="WP_062761335.1">
    <property type="nucleotide sequence ID" value="NZ_CP121045.1"/>
</dbReference>
<keyword evidence="4 6" id="KW-1133">Transmembrane helix</keyword>
<dbReference type="Proteomes" id="UP000075787">
    <property type="component" value="Unassembled WGS sequence"/>
</dbReference>
<feature type="transmembrane region" description="Helical" evidence="6">
    <location>
        <begin position="132"/>
        <end position="149"/>
    </location>
</feature>
<dbReference type="GeneID" id="97242037"/>
<feature type="transmembrane region" description="Helical" evidence="6">
    <location>
        <begin position="49"/>
        <end position="71"/>
    </location>
</feature>
<evidence type="ECO:0000256" key="3">
    <source>
        <dbReference type="ARBA" id="ARBA00022692"/>
    </source>
</evidence>
<evidence type="ECO:0000256" key="4">
    <source>
        <dbReference type="ARBA" id="ARBA00022989"/>
    </source>
</evidence>
<organism evidence="7 8">
    <name type="scientific">Tistrella mobilis</name>
    <dbReference type="NCBI Taxonomy" id="171437"/>
    <lineage>
        <taxon>Bacteria</taxon>
        <taxon>Pseudomonadati</taxon>
        <taxon>Pseudomonadota</taxon>
        <taxon>Alphaproteobacteria</taxon>
        <taxon>Geminicoccales</taxon>
        <taxon>Geminicoccaceae</taxon>
        <taxon>Tistrella</taxon>
    </lineage>
</organism>
<dbReference type="EMBL" id="LPZR01000010">
    <property type="protein sequence ID" value="KYO57657.1"/>
    <property type="molecule type" value="Genomic_DNA"/>
</dbReference>
<dbReference type="PANTHER" id="PTHR10010">
    <property type="entry name" value="SOLUTE CARRIER FAMILY 34 SODIUM PHOSPHATE , MEMBER 2-RELATED"/>
    <property type="match status" value="1"/>
</dbReference>
<sequence length="550" mass="57167">MLLDVTTALAGLGLFFLGARTLGDALKRLAGRRVRVAVARSTDGPLKAAGMGLVMAAVTQSTQVATFILAGMIRAALIRAERAMMVMTGVNVGVCGLLFVATFDVRIVVYAVIGLSGIAMTRARFAPWRDQFSALFGAGLLLFGLGLLRQGTVPIAGLEIVTGTMAAISGHDILVFLAAALLILAVQSSSAVGMIGISLAGAGLFGPEQAIALAFGANFGTALNMALLTRSMTGRARQLAMFQVLVNLVGTAVTLPLLLAESAGLIGFGPIGVIAALTGDAGRSVAWAFLLFNLIGAGLSGLLLPWIAPVLARSWPVTRVEADAQPAFLEDGMLRDPAGALDLAILEQRRLVAHLAHLSAIAADPGDPAAGRVAMAQRVDGLLTLHGRIAEVLRDLGAADISAAAYERLARAVANHQRLDGVIHTFAELAGTLIDRLTDPGVMGRVSRGMLDGIDAVVMTLAEVAQSADADERMLLRAMTGDRAETMGRIRSSYLAAEEALAPADRGRLLLATNLCERLFWMLGSLVEGLEAEFEAGSEDGVALPLPEAA</sequence>
<accession>A0A161Q016</accession>
<dbReference type="Pfam" id="PF02690">
    <property type="entry name" value="Na_Pi_cotrans"/>
    <property type="match status" value="1"/>
</dbReference>
<feature type="transmembrane region" description="Helical" evidence="6">
    <location>
        <begin position="240"/>
        <end position="259"/>
    </location>
</feature>
<name>A0A161Q016_9PROT</name>
<dbReference type="GO" id="GO:0005436">
    <property type="term" value="F:sodium:phosphate symporter activity"/>
    <property type="evidence" value="ECO:0007669"/>
    <property type="project" value="InterPro"/>
</dbReference>
<keyword evidence="3 6" id="KW-0812">Transmembrane</keyword>
<dbReference type="PANTHER" id="PTHR10010:SF46">
    <property type="entry name" value="SODIUM-DEPENDENT PHOSPHATE TRANSPORT PROTEIN 2B"/>
    <property type="match status" value="1"/>
</dbReference>
<gene>
    <name evidence="7" type="ORF">AUP44_19390</name>
</gene>
<evidence type="ECO:0000256" key="2">
    <source>
        <dbReference type="ARBA" id="ARBA00022475"/>
    </source>
</evidence>
<feature type="transmembrane region" description="Helical" evidence="6">
    <location>
        <begin position="289"/>
        <end position="308"/>
    </location>
</feature>
<evidence type="ECO:0000256" key="6">
    <source>
        <dbReference type="SAM" id="Phobius"/>
    </source>
</evidence>
<dbReference type="GO" id="GO:0005886">
    <property type="term" value="C:plasma membrane"/>
    <property type="evidence" value="ECO:0007669"/>
    <property type="project" value="UniProtKB-SubCell"/>
</dbReference>
<comment type="caution">
    <text evidence="7">The sequence shown here is derived from an EMBL/GenBank/DDBJ whole genome shotgun (WGS) entry which is preliminary data.</text>
</comment>
<evidence type="ECO:0000256" key="1">
    <source>
        <dbReference type="ARBA" id="ARBA00004651"/>
    </source>
</evidence>
<reference evidence="7 8" key="1">
    <citation type="submission" date="2015-12" db="EMBL/GenBank/DDBJ databases">
        <title>Genome sequence of Tistrella mobilis MCCC 1A02139.</title>
        <authorList>
            <person name="Lu L."/>
            <person name="Lai Q."/>
            <person name="Shao Z."/>
            <person name="Qian P."/>
        </authorList>
    </citation>
    <scope>NUCLEOTIDE SEQUENCE [LARGE SCALE GENOMIC DNA]</scope>
    <source>
        <strain evidence="7 8">MCCC 1A02139</strain>
    </source>
</reference>
<dbReference type="AlphaFoldDB" id="A0A161Q016"/>
<feature type="transmembrane region" description="Helical" evidence="6">
    <location>
        <begin position="181"/>
        <end position="204"/>
    </location>
</feature>